<reference evidence="1" key="2">
    <citation type="submission" date="2020-09" db="EMBL/GenBank/DDBJ databases">
        <authorList>
            <person name="Sun Q."/>
            <person name="Ohkuma M."/>
        </authorList>
    </citation>
    <scope>NUCLEOTIDE SEQUENCE</scope>
    <source>
        <strain evidence="1">JCM 4386</strain>
    </source>
</reference>
<dbReference type="EMBL" id="BMTL01000017">
    <property type="protein sequence ID" value="GGR99675.1"/>
    <property type="molecule type" value="Genomic_DNA"/>
</dbReference>
<dbReference type="Proteomes" id="UP000606194">
    <property type="component" value="Unassembled WGS sequence"/>
</dbReference>
<dbReference type="AlphaFoldDB" id="A0A918FYI0"/>
<keyword evidence="2" id="KW-1185">Reference proteome</keyword>
<gene>
    <name evidence="1" type="ORF">GCM10010269_43250</name>
</gene>
<protein>
    <submittedName>
        <fullName evidence="1">Uncharacterized protein</fullName>
    </submittedName>
</protein>
<name>A0A918FYI0_9ACTN</name>
<reference evidence="1" key="1">
    <citation type="journal article" date="2014" name="Int. J. Syst. Evol. Microbiol.">
        <title>Complete genome sequence of Corynebacterium casei LMG S-19264T (=DSM 44701T), isolated from a smear-ripened cheese.</title>
        <authorList>
            <consortium name="US DOE Joint Genome Institute (JGI-PGF)"/>
            <person name="Walter F."/>
            <person name="Albersmeier A."/>
            <person name="Kalinowski J."/>
            <person name="Ruckert C."/>
        </authorList>
    </citation>
    <scope>NUCLEOTIDE SEQUENCE</scope>
    <source>
        <strain evidence="1">JCM 4386</strain>
    </source>
</reference>
<evidence type="ECO:0000313" key="1">
    <source>
        <dbReference type="EMBL" id="GGR99675.1"/>
    </source>
</evidence>
<sequence>MLTEFTMVTAGSLGRDPKEVLRVPDALQTDELCPVDRAEGENTLDPVELPAGA</sequence>
<accession>A0A918FYI0</accession>
<proteinExistence type="predicted"/>
<comment type="caution">
    <text evidence="1">The sequence shown here is derived from an EMBL/GenBank/DDBJ whole genome shotgun (WGS) entry which is preliminary data.</text>
</comment>
<organism evidence="1 2">
    <name type="scientific">Streptomyces humidus</name>
    <dbReference type="NCBI Taxonomy" id="52259"/>
    <lineage>
        <taxon>Bacteria</taxon>
        <taxon>Bacillati</taxon>
        <taxon>Actinomycetota</taxon>
        <taxon>Actinomycetes</taxon>
        <taxon>Kitasatosporales</taxon>
        <taxon>Streptomycetaceae</taxon>
        <taxon>Streptomyces</taxon>
    </lineage>
</organism>
<evidence type="ECO:0000313" key="2">
    <source>
        <dbReference type="Proteomes" id="UP000606194"/>
    </source>
</evidence>